<accession>A0A7J4ZQF5</accession>
<dbReference type="RefSeq" id="WP_151128343.1">
    <property type="nucleotide sequence ID" value="NZ_VZQZ01000005.1"/>
</dbReference>
<organism evidence="4 5">
    <name type="scientific">Oryzomonas japonica</name>
    <dbReference type="NCBI Taxonomy" id="2603858"/>
    <lineage>
        <taxon>Bacteria</taxon>
        <taxon>Pseudomonadati</taxon>
        <taxon>Thermodesulfobacteriota</taxon>
        <taxon>Desulfuromonadia</taxon>
        <taxon>Geobacterales</taxon>
        <taxon>Geobacteraceae</taxon>
        <taxon>Oryzomonas</taxon>
    </lineage>
</organism>
<evidence type="ECO:0000313" key="5">
    <source>
        <dbReference type="Proteomes" id="UP000420562"/>
    </source>
</evidence>
<evidence type="ECO:0000256" key="1">
    <source>
        <dbReference type="ARBA" id="ARBA00023014"/>
    </source>
</evidence>
<sequence length="619" mass="64914">MSQNDDKNDGLEPGATKGIDRREFIKRTAAGAGAVAVGMVMGGCGTSSSAATTSSIAAVVPSKTAWKFAVMNDTQWTQTDDGYNPNGTPVDIIAKLNQEFINKGVKFVVQTGDLTEKASSTGTTTATKTVNGTTTTYTYSNTAAEDMRAVFAQTLYNAGIGFFPLRGNHDSATTTATEFQRAFPQTQNGQMNTTPADVLSLTNPDADLQPSPAKSGSAFTLGSNFSSPSTDVNNLKGLSYSFDYNNVRFVLLDQFNPSNNLNADGTAYALGTTIAAQQSWIDTTLAGKPTGGHAFVFSHKGMITQDHTDVLFGNDPSAASSPGLDTFITSLKNNNVGYHFCGHDHMYDRSLVATSDGTTAKVMQIVGASNSSKFYYPANPSNDVTYSGGKRQTLAKQELNTIGYCLVTVDGSHVTVDYYSAPAYPSPVNGGVIATVPTLTFTKRETFGYSLNGTQFVVAAGSAYTTVQNTSTAGSGTVAKVLAGSNGYTVTDPSGRFFSATVNTGWYAANATASDILLLRGMSASLGSTQTDIFALSLTYDKTKVTDAQIQAGSFAMATPDDNGNWTNAANSSTGGTKKFVLGPWKSSYTLGTYGVDTASGTVWAVVNYNGYFAAVAGV</sequence>
<keyword evidence="1" id="KW-0411">Iron-sulfur</keyword>
<feature type="region of interest" description="Disordered" evidence="2">
    <location>
        <begin position="1"/>
        <end position="22"/>
    </location>
</feature>
<proteinExistence type="predicted"/>
<dbReference type="AlphaFoldDB" id="A0A7J4ZQF5"/>
<evidence type="ECO:0000256" key="2">
    <source>
        <dbReference type="SAM" id="MobiDB-lite"/>
    </source>
</evidence>
<dbReference type="InterPro" id="IPR004843">
    <property type="entry name" value="Calcineurin-like_PHP"/>
</dbReference>
<dbReference type="GO" id="GO:0016787">
    <property type="term" value="F:hydrolase activity"/>
    <property type="evidence" value="ECO:0007669"/>
    <property type="project" value="InterPro"/>
</dbReference>
<dbReference type="GO" id="GO:0051536">
    <property type="term" value="F:iron-sulfur cluster binding"/>
    <property type="evidence" value="ECO:0007669"/>
    <property type="project" value="UniProtKB-KW"/>
</dbReference>
<dbReference type="Pfam" id="PF00149">
    <property type="entry name" value="Metallophos"/>
    <property type="match status" value="1"/>
</dbReference>
<keyword evidence="5" id="KW-1185">Reference proteome</keyword>
<dbReference type="Gene3D" id="3.60.21.10">
    <property type="match status" value="1"/>
</dbReference>
<dbReference type="EMBL" id="VZQZ01000005">
    <property type="protein sequence ID" value="KAB0665298.1"/>
    <property type="molecule type" value="Genomic_DNA"/>
</dbReference>
<gene>
    <name evidence="4" type="ORF">F6V25_09415</name>
</gene>
<evidence type="ECO:0000259" key="3">
    <source>
        <dbReference type="Pfam" id="PF00149"/>
    </source>
</evidence>
<dbReference type="PANTHER" id="PTHR43143">
    <property type="entry name" value="METALLOPHOSPHOESTERASE, CALCINEURIN SUPERFAMILY"/>
    <property type="match status" value="1"/>
</dbReference>
<feature type="compositionally biased region" description="Basic and acidic residues" evidence="2">
    <location>
        <begin position="1"/>
        <end position="10"/>
    </location>
</feature>
<evidence type="ECO:0000313" key="4">
    <source>
        <dbReference type="EMBL" id="KAB0665298.1"/>
    </source>
</evidence>
<comment type="caution">
    <text evidence="4">The sequence shown here is derived from an EMBL/GenBank/DDBJ whole genome shotgun (WGS) entry which is preliminary data.</text>
</comment>
<feature type="domain" description="Calcineurin-like phosphoesterase" evidence="3">
    <location>
        <begin position="67"/>
        <end position="347"/>
    </location>
</feature>
<dbReference type="SUPFAM" id="SSF56300">
    <property type="entry name" value="Metallo-dependent phosphatases"/>
    <property type="match status" value="1"/>
</dbReference>
<dbReference type="PROSITE" id="PS51318">
    <property type="entry name" value="TAT"/>
    <property type="match status" value="1"/>
</dbReference>
<keyword evidence="1" id="KW-0479">Metal-binding</keyword>
<protein>
    <submittedName>
        <fullName evidence="4">Metallophosphoesterase</fullName>
    </submittedName>
</protein>
<name>A0A7J4ZQF5_9BACT</name>
<dbReference type="InterPro" id="IPR051918">
    <property type="entry name" value="STPP_CPPED1"/>
</dbReference>
<dbReference type="PANTHER" id="PTHR43143:SF6">
    <property type="entry name" value="BLL3016 PROTEIN"/>
    <property type="match status" value="1"/>
</dbReference>
<keyword evidence="1" id="KW-0408">Iron</keyword>
<dbReference type="Proteomes" id="UP000420562">
    <property type="component" value="Unassembled WGS sequence"/>
</dbReference>
<reference evidence="4 5" key="1">
    <citation type="submission" date="2019-09" db="EMBL/GenBank/DDBJ databases">
        <title>Geobacter sp. Red96, a novel strain isolated from paddy soil.</title>
        <authorList>
            <person name="Xu Z."/>
            <person name="Masuda Y."/>
            <person name="Itoh H."/>
            <person name="Senoo K."/>
        </authorList>
    </citation>
    <scope>NUCLEOTIDE SEQUENCE [LARGE SCALE GENOMIC DNA]</scope>
    <source>
        <strain evidence="4 5">Red96</strain>
    </source>
</reference>
<dbReference type="InterPro" id="IPR006311">
    <property type="entry name" value="TAT_signal"/>
</dbReference>
<dbReference type="InterPro" id="IPR029052">
    <property type="entry name" value="Metallo-depent_PP-like"/>
</dbReference>